<dbReference type="EMBL" id="FPCH01000001">
    <property type="protein sequence ID" value="SFV26459.1"/>
    <property type="molecule type" value="Genomic_DNA"/>
</dbReference>
<dbReference type="InterPro" id="IPR050767">
    <property type="entry name" value="Sel1_AlgK"/>
</dbReference>
<dbReference type="OrthoDB" id="5321503at2"/>
<name>A0A1I7MVM8_9HYPH</name>
<evidence type="ECO:0008006" key="3">
    <source>
        <dbReference type="Google" id="ProtNLM"/>
    </source>
</evidence>
<dbReference type="PANTHER" id="PTHR11102:SF160">
    <property type="entry name" value="ERAD-ASSOCIATED E3 UBIQUITIN-PROTEIN LIGASE COMPONENT HRD3"/>
    <property type="match status" value="1"/>
</dbReference>
<protein>
    <recommendedName>
        <fullName evidence="3">Sel1 repeat-containing protein</fullName>
    </recommendedName>
</protein>
<proteinExistence type="predicted"/>
<gene>
    <name evidence="1" type="ORF">SAMN04488557_0484</name>
</gene>
<dbReference type="InterPro" id="IPR011990">
    <property type="entry name" value="TPR-like_helical_dom_sf"/>
</dbReference>
<dbReference type="Proteomes" id="UP000199423">
    <property type="component" value="Unassembled WGS sequence"/>
</dbReference>
<reference evidence="2" key="1">
    <citation type="submission" date="2016-10" db="EMBL/GenBank/DDBJ databases">
        <authorList>
            <person name="Varghese N."/>
            <person name="Submissions S."/>
        </authorList>
    </citation>
    <scope>NUCLEOTIDE SEQUENCE [LARGE SCALE GENOMIC DNA]</scope>
    <source>
        <strain evidence="2">DSM 1565</strain>
    </source>
</reference>
<dbReference type="STRING" id="51670.SAMN04488557_0484"/>
<dbReference type="SUPFAM" id="SSF81901">
    <property type="entry name" value="HCP-like"/>
    <property type="match status" value="1"/>
</dbReference>
<dbReference type="RefSeq" id="WP_092863698.1">
    <property type="nucleotide sequence ID" value="NZ_FPCH01000001.1"/>
</dbReference>
<evidence type="ECO:0000313" key="1">
    <source>
        <dbReference type="EMBL" id="SFV26459.1"/>
    </source>
</evidence>
<accession>A0A1I7MVM8</accession>
<organism evidence="1 2">
    <name type="scientific">Hyphomicrobium facile</name>
    <dbReference type="NCBI Taxonomy" id="51670"/>
    <lineage>
        <taxon>Bacteria</taxon>
        <taxon>Pseudomonadati</taxon>
        <taxon>Pseudomonadota</taxon>
        <taxon>Alphaproteobacteria</taxon>
        <taxon>Hyphomicrobiales</taxon>
        <taxon>Hyphomicrobiaceae</taxon>
        <taxon>Hyphomicrobium</taxon>
    </lineage>
</organism>
<dbReference type="AlphaFoldDB" id="A0A1I7MVM8"/>
<dbReference type="SMART" id="SM00671">
    <property type="entry name" value="SEL1"/>
    <property type="match status" value="2"/>
</dbReference>
<dbReference type="Gene3D" id="1.25.40.10">
    <property type="entry name" value="Tetratricopeptide repeat domain"/>
    <property type="match status" value="1"/>
</dbReference>
<dbReference type="SUPFAM" id="SSF52402">
    <property type="entry name" value="Adenine nucleotide alpha hydrolases-like"/>
    <property type="match status" value="1"/>
</dbReference>
<dbReference type="PANTHER" id="PTHR11102">
    <property type="entry name" value="SEL-1-LIKE PROTEIN"/>
    <property type="match status" value="1"/>
</dbReference>
<evidence type="ECO:0000313" key="2">
    <source>
        <dbReference type="Proteomes" id="UP000199423"/>
    </source>
</evidence>
<dbReference type="InterPro" id="IPR006597">
    <property type="entry name" value="Sel1-like"/>
</dbReference>
<keyword evidence="2" id="KW-1185">Reference proteome</keyword>
<sequence>MLSFAIICGANKPAADALAEQITATAATLYGGPLGELWDWSPRHCPSIRVLAWRSGSASNIDLSQGFRSSVGWKTNGNRALGEYLDIEINEYGTGQISRNKSGIYGLYKTVTPSGLTLFSNRSTFCAFCARSSTRFDLDQQYMAASMGVGWSMFSNSLFQSVTPIRPGEEPIFGDGNISYRQPDPEPFNNKEMRELWLRNPDSFWDSALEDLRSMFDQFFGVDGEPLIPFLSLSGGKDSRLIIALLLQRDGFRKVPIRTSGSPYHGDVIVASMICEKFDLKHLVSDVVFSDFEIGSSLREHLFVSEGRCAPHVPLRRVSKPPSGIHLYGHELGMREPFPVQDDFSPDGVLRAATKALGGFDIAGILTDDAVAEVRRLAREQIKSLHERTANPENVGWRFYIENRLLHYVVQLKQQGEFLSHVPFPLMSDRVGEMSYVIGIDARLEERPHYELMRRLEPWLVYGCPLNSQTWPAKLKSKEREHLFASPTPMHSSTLAPSSGMYAAADRSRAILKEFALDNAHKLAAIVDRSKISAAFEREKWTQHELGALVNLVMFCGASGSDWNDVASPAGDRLFPRAQYSTIPTSGSPDAAKVDLYLKIVPRAIANICRPEQASLILRDAYALQAEGRHDEAIPLYAAAASLGSPSGQLHLGRAYINGTGVNTNIELGIKYLKAALGNGNNLAAATLGDIYSQGNGVPKCLETALGFFTIASSTDDAWSSLKVAKTLDAMNRPSVKEWTTAYERLVSSGLASRNAYAAFTCWEIASKPEHDVGDTARSHLDDAVRLGHPRAKEIQARLLPAGA</sequence>